<protein>
    <submittedName>
        <fullName evidence="1">Uncharacterized protein</fullName>
    </submittedName>
</protein>
<dbReference type="EMBL" id="KB552015">
    <property type="protein sequence ID" value="EMP30062.1"/>
    <property type="molecule type" value="Genomic_DNA"/>
</dbReference>
<gene>
    <name evidence="1" type="ORF">UY3_12817</name>
</gene>
<proteinExistence type="predicted"/>
<accession>M7BPF4</accession>
<sequence length="83" mass="9141">MGAAGSGGQYVPRPTLLPAALIGLEQQTAATGSRDRPNLRTQQSSSFHFNKISNHWLSKVLAEELPEPPRETNDWMLPSIQQD</sequence>
<keyword evidence="2" id="KW-1185">Reference proteome</keyword>
<evidence type="ECO:0000313" key="1">
    <source>
        <dbReference type="EMBL" id="EMP30062.1"/>
    </source>
</evidence>
<dbReference type="AlphaFoldDB" id="M7BPF4"/>
<organism evidence="1 2">
    <name type="scientific">Chelonia mydas</name>
    <name type="common">Green sea-turtle</name>
    <name type="synonym">Chelonia agassizi</name>
    <dbReference type="NCBI Taxonomy" id="8469"/>
    <lineage>
        <taxon>Eukaryota</taxon>
        <taxon>Metazoa</taxon>
        <taxon>Chordata</taxon>
        <taxon>Craniata</taxon>
        <taxon>Vertebrata</taxon>
        <taxon>Euteleostomi</taxon>
        <taxon>Archelosauria</taxon>
        <taxon>Testudinata</taxon>
        <taxon>Testudines</taxon>
        <taxon>Cryptodira</taxon>
        <taxon>Durocryptodira</taxon>
        <taxon>Americhelydia</taxon>
        <taxon>Chelonioidea</taxon>
        <taxon>Cheloniidae</taxon>
        <taxon>Chelonia</taxon>
    </lineage>
</organism>
<evidence type="ECO:0000313" key="2">
    <source>
        <dbReference type="Proteomes" id="UP000031443"/>
    </source>
</evidence>
<dbReference type="Proteomes" id="UP000031443">
    <property type="component" value="Unassembled WGS sequence"/>
</dbReference>
<name>M7BPF4_CHEMY</name>
<reference evidence="2" key="1">
    <citation type="journal article" date="2013" name="Nat. Genet.">
        <title>The draft genomes of soft-shell turtle and green sea turtle yield insights into the development and evolution of the turtle-specific body plan.</title>
        <authorList>
            <person name="Wang Z."/>
            <person name="Pascual-Anaya J."/>
            <person name="Zadissa A."/>
            <person name="Li W."/>
            <person name="Niimura Y."/>
            <person name="Huang Z."/>
            <person name="Li C."/>
            <person name="White S."/>
            <person name="Xiong Z."/>
            <person name="Fang D."/>
            <person name="Wang B."/>
            <person name="Ming Y."/>
            <person name="Chen Y."/>
            <person name="Zheng Y."/>
            <person name="Kuraku S."/>
            <person name="Pignatelli M."/>
            <person name="Herrero J."/>
            <person name="Beal K."/>
            <person name="Nozawa M."/>
            <person name="Li Q."/>
            <person name="Wang J."/>
            <person name="Zhang H."/>
            <person name="Yu L."/>
            <person name="Shigenobu S."/>
            <person name="Wang J."/>
            <person name="Liu J."/>
            <person name="Flicek P."/>
            <person name="Searle S."/>
            <person name="Wang J."/>
            <person name="Kuratani S."/>
            <person name="Yin Y."/>
            <person name="Aken B."/>
            <person name="Zhang G."/>
            <person name="Irie N."/>
        </authorList>
    </citation>
    <scope>NUCLEOTIDE SEQUENCE [LARGE SCALE GENOMIC DNA]</scope>
</reference>